<evidence type="ECO:0000313" key="3">
    <source>
        <dbReference type="Proteomes" id="UP001168821"/>
    </source>
</evidence>
<protein>
    <submittedName>
        <fullName evidence="2">Uncharacterized protein</fullName>
    </submittedName>
</protein>
<dbReference type="SUPFAM" id="SSF57184">
    <property type="entry name" value="Growth factor receptor domain"/>
    <property type="match status" value="1"/>
</dbReference>
<accession>A0AA38IDM0</accession>
<sequence length="476" mass="54586">MLLYFCCLFYLLTISGVSFCQNIFVTTKGCDVVCVTNSSSGLSWNSEIENKSDVNYVSQYIPNPSTSFDCDIKEYDMQTKNYYEIKPWTLKTKISNEIILDRRWEEMKIFSTTTRQEYVPVRNLGPNFDIPMSIRTKRAAYIYLCNGPDPPRSTCLLFVLKEFEMNSYNLLDENYWTHFTLSKKGNDTSLKNAKGEIILELRHNVSDNSHMLVQSRSAPGLWKIHEIDYIYTEKETNDTRLGPPIDIKDNFTCISMLVSMCESCQLKLKLKSDNLLLKEETYQPQNNQKKWFEIKFTVENIVVDSAHLFVSTIGRNKSGDFWKIDKVRLCQKREFRVIKTDREAECQLVEDYTLVSSANSEPKIESTCPENTVGTFCVPCHWIYPSHNCDKIRVCTEYKLGRTACWCSAGLTNLPRCQDACAEGRYGLSCNKTCGNCSSRNLKCDAKNGTYLSTCVKNYVGPQCDRSSIVAANFPT</sequence>
<keyword evidence="3" id="KW-1185">Reference proteome</keyword>
<feature type="chain" id="PRO_5041400482" evidence="1">
    <location>
        <begin position="21"/>
        <end position="476"/>
    </location>
</feature>
<keyword evidence="1" id="KW-0732">Signal</keyword>
<reference evidence="2" key="1">
    <citation type="journal article" date="2023" name="G3 (Bethesda)">
        <title>Whole genome assemblies of Zophobas morio and Tenebrio molitor.</title>
        <authorList>
            <person name="Kaur S."/>
            <person name="Stinson S.A."/>
            <person name="diCenzo G.C."/>
        </authorList>
    </citation>
    <scope>NUCLEOTIDE SEQUENCE</scope>
    <source>
        <strain evidence="2">QUZm001</strain>
    </source>
</reference>
<evidence type="ECO:0000313" key="2">
    <source>
        <dbReference type="EMBL" id="KAJ3654010.1"/>
    </source>
</evidence>
<dbReference type="Proteomes" id="UP001168821">
    <property type="component" value="Unassembled WGS sequence"/>
</dbReference>
<dbReference type="EMBL" id="JALNTZ010000004">
    <property type="protein sequence ID" value="KAJ3654010.1"/>
    <property type="molecule type" value="Genomic_DNA"/>
</dbReference>
<gene>
    <name evidence="2" type="ORF">Zmor_013225</name>
</gene>
<comment type="caution">
    <text evidence="2">The sequence shown here is derived from an EMBL/GenBank/DDBJ whole genome shotgun (WGS) entry which is preliminary data.</text>
</comment>
<dbReference type="Gene3D" id="2.170.300.10">
    <property type="entry name" value="Tie2 ligand-binding domain superfamily"/>
    <property type="match status" value="1"/>
</dbReference>
<evidence type="ECO:0000256" key="1">
    <source>
        <dbReference type="SAM" id="SignalP"/>
    </source>
</evidence>
<dbReference type="AlphaFoldDB" id="A0AA38IDM0"/>
<proteinExistence type="predicted"/>
<dbReference type="InterPro" id="IPR009030">
    <property type="entry name" value="Growth_fac_rcpt_cys_sf"/>
</dbReference>
<name>A0AA38IDM0_9CUCU</name>
<organism evidence="2 3">
    <name type="scientific">Zophobas morio</name>
    <dbReference type="NCBI Taxonomy" id="2755281"/>
    <lineage>
        <taxon>Eukaryota</taxon>
        <taxon>Metazoa</taxon>
        <taxon>Ecdysozoa</taxon>
        <taxon>Arthropoda</taxon>
        <taxon>Hexapoda</taxon>
        <taxon>Insecta</taxon>
        <taxon>Pterygota</taxon>
        <taxon>Neoptera</taxon>
        <taxon>Endopterygota</taxon>
        <taxon>Coleoptera</taxon>
        <taxon>Polyphaga</taxon>
        <taxon>Cucujiformia</taxon>
        <taxon>Tenebrionidae</taxon>
        <taxon>Zophobas</taxon>
    </lineage>
</organism>
<feature type="signal peptide" evidence="1">
    <location>
        <begin position="1"/>
        <end position="20"/>
    </location>
</feature>